<protein>
    <submittedName>
        <fullName evidence="1">t-SNARE coiled-coil homology domain-containing protein</fullName>
    </submittedName>
</protein>
<name>A0A183AID2_9TREM</name>
<dbReference type="WBParaSite" id="ECPE_0000673001-mRNA-1">
    <property type="protein sequence ID" value="ECPE_0000673001-mRNA-1"/>
    <property type="gene ID" value="ECPE_0000673001"/>
</dbReference>
<sequence length="263" mass="30718">LTLHAMEQEYEFVKRYRDHLRRYITLVKNTLPMHRNLTQKLHGLVHELIGSRMELARLVEKAEDPDIPGRLRILGGKDPSQNELWITLGKLERRMAAKEEDMAEKNLTYEAVCRLVDSLQATVVLVNIFLQPVLSQAGLCEISLIVHPTQSAEHMQVKEYVVIDDERLDSVSLREDTLTLATEVNKIKSRLLQLRNQMKTIYAELVVCGAERNDLKEQVNTSNPRRDCEYAPRMSRNKKEIRVWWFRLYGKLEDLRNVHECET</sequence>
<organism evidence="1">
    <name type="scientific">Echinostoma caproni</name>
    <dbReference type="NCBI Taxonomy" id="27848"/>
    <lineage>
        <taxon>Eukaryota</taxon>
        <taxon>Metazoa</taxon>
        <taxon>Spiralia</taxon>
        <taxon>Lophotrochozoa</taxon>
        <taxon>Platyhelminthes</taxon>
        <taxon>Trematoda</taxon>
        <taxon>Digenea</taxon>
        <taxon>Plagiorchiida</taxon>
        <taxon>Echinostomata</taxon>
        <taxon>Echinostomatoidea</taxon>
        <taxon>Echinostomatidae</taxon>
        <taxon>Echinostoma</taxon>
    </lineage>
</organism>
<dbReference type="AlphaFoldDB" id="A0A183AID2"/>
<reference evidence="1" key="1">
    <citation type="submission" date="2016-06" db="UniProtKB">
        <authorList>
            <consortium name="WormBaseParasite"/>
        </authorList>
    </citation>
    <scope>IDENTIFICATION</scope>
</reference>
<proteinExistence type="predicted"/>
<evidence type="ECO:0000313" key="1">
    <source>
        <dbReference type="WBParaSite" id="ECPE_0000673001-mRNA-1"/>
    </source>
</evidence>
<accession>A0A183AID2</accession>